<accession>A0AAJ6X4B1</accession>
<feature type="region of interest" description="Disordered" evidence="3">
    <location>
        <begin position="61"/>
        <end position="81"/>
    </location>
</feature>
<keyword evidence="1" id="KW-0539">Nucleus</keyword>
<feature type="region of interest" description="Disordered" evidence="3">
    <location>
        <begin position="1"/>
        <end position="26"/>
    </location>
</feature>
<dbReference type="RefSeq" id="XP_011004844.1">
    <property type="nucleotide sequence ID" value="XM_011006542.1"/>
</dbReference>
<dbReference type="PANTHER" id="PTHR34122">
    <property type="entry name" value="EXPRESSED PROTEIN-RELATED"/>
    <property type="match status" value="1"/>
</dbReference>
<dbReference type="Proteomes" id="UP000694918">
    <property type="component" value="Unplaced"/>
</dbReference>
<feature type="compositionally biased region" description="Low complexity" evidence="3">
    <location>
        <begin position="9"/>
        <end position="26"/>
    </location>
</feature>
<dbReference type="PANTHER" id="PTHR34122:SF1">
    <property type="entry name" value="EXPRESSED PROTEIN"/>
    <property type="match status" value="1"/>
</dbReference>
<organism evidence="5 6">
    <name type="scientific">Populus euphratica</name>
    <name type="common">Euphrates poplar</name>
    <dbReference type="NCBI Taxonomy" id="75702"/>
    <lineage>
        <taxon>Eukaryota</taxon>
        <taxon>Viridiplantae</taxon>
        <taxon>Streptophyta</taxon>
        <taxon>Embryophyta</taxon>
        <taxon>Tracheophyta</taxon>
        <taxon>Spermatophyta</taxon>
        <taxon>Magnoliopsida</taxon>
        <taxon>eudicotyledons</taxon>
        <taxon>Gunneridae</taxon>
        <taxon>Pentapetalae</taxon>
        <taxon>rosids</taxon>
        <taxon>fabids</taxon>
        <taxon>Malpighiales</taxon>
        <taxon>Salicaceae</taxon>
        <taxon>Saliceae</taxon>
        <taxon>Populus</taxon>
    </lineage>
</organism>
<sequence length="359" mass="39760">MRIRNRKAPLPLSSLSPIPLSDPQLSRSPVVQLQLHNIPHQNLFQEPQKDEYFDLQLPSNQLNQPIGGGSKGHDDFSHDAGPQEENKVLLQEGDEIKEGEVGEKSNDARKGSFLSEGVHVTVLQQSCSSHQGVGRWGEEDRAFPLKKRRGSFKRISNEETTMDTSKKMKTKMKTKMEKKCLQQNGDSEEDDTETKEGASSNVKTKAGGGALLEGSRCSRVNGRGWRCCQQTLVGYSLCEHHLGKGRLRSMNSVRSRSIATTVPKKDEYGALSSPSLLLSMKKEEIKGDSLDDKLSLKEEEIKGDSLDDKVSGAAYNEDDKEKPLMISRRKMKFGMVKARSISSLLGQANNAMGVAEDNE</sequence>
<evidence type="ECO:0000256" key="2">
    <source>
        <dbReference type="PROSITE-ProRule" id="PRU01002"/>
    </source>
</evidence>
<keyword evidence="5" id="KW-1185">Reference proteome</keyword>
<evidence type="ECO:0000256" key="3">
    <source>
        <dbReference type="SAM" id="MobiDB-lite"/>
    </source>
</evidence>
<protein>
    <submittedName>
        <fullName evidence="6">Uncharacterized protein LOC105111232 isoform X1</fullName>
    </submittedName>
</protein>
<dbReference type="Pfam" id="PF08879">
    <property type="entry name" value="WRC"/>
    <property type="match status" value="1"/>
</dbReference>
<dbReference type="KEGG" id="peu:105111232"/>
<feature type="domain" description="WRC" evidence="4">
    <location>
        <begin position="211"/>
        <end position="255"/>
    </location>
</feature>
<evidence type="ECO:0000313" key="5">
    <source>
        <dbReference type="Proteomes" id="UP000694918"/>
    </source>
</evidence>
<name>A0AAJ6X4B1_POPEU</name>
<proteinExistence type="predicted"/>
<gene>
    <name evidence="6" type="primary">LOC105111232</name>
</gene>
<dbReference type="PROSITE" id="PS51667">
    <property type="entry name" value="WRC"/>
    <property type="match status" value="1"/>
</dbReference>
<evidence type="ECO:0000259" key="4">
    <source>
        <dbReference type="PROSITE" id="PS51667"/>
    </source>
</evidence>
<reference evidence="6" key="1">
    <citation type="submission" date="2025-08" db="UniProtKB">
        <authorList>
            <consortium name="RefSeq"/>
        </authorList>
    </citation>
    <scope>IDENTIFICATION</scope>
</reference>
<evidence type="ECO:0000313" key="6">
    <source>
        <dbReference type="RefSeq" id="XP_011004844.1"/>
    </source>
</evidence>
<dbReference type="AlphaFoldDB" id="A0AAJ6X4B1"/>
<evidence type="ECO:0000256" key="1">
    <source>
        <dbReference type="ARBA" id="ARBA00023242"/>
    </source>
</evidence>
<dbReference type="InterPro" id="IPR014977">
    <property type="entry name" value="WRC_dom"/>
</dbReference>
<dbReference type="GeneID" id="105111232"/>
<feature type="region of interest" description="Disordered" evidence="3">
    <location>
        <begin position="159"/>
        <end position="207"/>
    </location>
</feature>
<comment type="caution">
    <text evidence="2">Lacks conserved residue(s) required for the propagation of feature annotation.</text>
</comment>